<protein>
    <submittedName>
        <fullName evidence="1">Uncharacterized protein</fullName>
    </submittedName>
</protein>
<sequence>APSGHLSGRILDLFRSSEIQFLDLAPSMLDLEGLNLASRSLLDSFQKPNSFLFVSEISLSDTPLQDFDIVSIHHLPRLSVLWLNNTGIGNEAICHLVSLRRSLTELYIGANPRVNDDVVTPLLMLSKLSRLSLVDTGVSLQGLRRFAVSVDGAVQAYPRIHVSPEWINYLRKNSYQLEVRPPLIDDPSHCRRLSLAVLKINLSLHTRYDMASLETATKTELAFRLEEFLLIRRADILLREFVFGVGRGVDIDGDSEGSF</sequence>
<organism evidence="1 2">
    <name type="scientific">Thelephora ganbajun</name>
    <name type="common">Ganba fungus</name>
    <dbReference type="NCBI Taxonomy" id="370292"/>
    <lineage>
        <taxon>Eukaryota</taxon>
        <taxon>Fungi</taxon>
        <taxon>Dikarya</taxon>
        <taxon>Basidiomycota</taxon>
        <taxon>Agaricomycotina</taxon>
        <taxon>Agaricomycetes</taxon>
        <taxon>Thelephorales</taxon>
        <taxon>Thelephoraceae</taxon>
        <taxon>Thelephora</taxon>
    </lineage>
</organism>
<keyword evidence="2" id="KW-1185">Reference proteome</keyword>
<reference evidence="1" key="1">
    <citation type="submission" date="2019-10" db="EMBL/GenBank/DDBJ databases">
        <authorList>
            <consortium name="DOE Joint Genome Institute"/>
            <person name="Kuo A."/>
            <person name="Miyauchi S."/>
            <person name="Kiss E."/>
            <person name="Drula E."/>
            <person name="Kohler A."/>
            <person name="Sanchez-Garcia M."/>
            <person name="Andreopoulos B."/>
            <person name="Barry K.W."/>
            <person name="Bonito G."/>
            <person name="Buee M."/>
            <person name="Carver A."/>
            <person name="Chen C."/>
            <person name="Cichocki N."/>
            <person name="Clum A."/>
            <person name="Culley D."/>
            <person name="Crous P.W."/>
            <person name="Fauchery L."/>
            <person name="Girlanda M."/>
            <person name="Hayes R."/>
            <person name="Keri Z."/>
            <person name="Labutti K."/>
            <person name="Lipzen A."/>
            <person name="Lombard V."/>
            <person name="Magnuson J."/>
            <person name="Maillard F."/>
            <person name="Morin E."/>
            <person name="Murat C."/>
            <person name="Nolan M."/>
            <person name="Ohm R."/>
            <person name="Pangilinan J."/>
            <person name="Pereira M."/>
            <person name="Perotto S."/>
            <person name="Peter M."/>
            <person name="Riley R."/>
            <person name="Sitrit Y."/>
            <person name="Stielow B."/>
            <person name="Szollosi G."/>
            <person name="Zifcakova L."/>
            <person name="Stursova M."/>
            <person name="Spatafora J.W."/>
            <person name="Tedersoo L."/>
            <person name="Vaario L.-M."/>
            <person name="Yamada A."/>
            <person name="Yan M."/>
            <person name="Wang P."/>
            <person name="Xu J."/>
            <person name="Bruns T."/>
            <person name="Baldrian P."/>
            <person name="Vilgalys R."/>
            <person name="Henrissat B."/>
            <person name="Grigoriev I.V."/>
            <person name="Hibbett D."/>
            <person name="Nagy L.G."/>
            <person name="Martin F.M."/>
        </authorList>
    </citation>
    <scope>NUCLEOTIDE SEQUENCE</scope>
    <source>
        <strain evidence="1">P2</strain>
    </source>
</reference>
<gene>
    <name evidence="1" type="ORF">BDM02DRAFT_3095551</name>
</gene>
<accession>A0ACB6ZHA4</accession>
<evidence type="ECO:0000313" key="1">
    <source>
        <dbReference type="EMBL" id="KAF9648954.1"/>
    </source>
</evidence>
<proteinExistence type="predicted"/>
<name>A0ACB6ZHA4_THEGA</name>
<dbReference type="EMBL" id="MU118005">
    <property type="protein sequence ID" value="KAF9648954.1"/>
    <property type="molecule type" value="Genomic_DNA"/>
</dbReference>
<evidence type="ECO:0000313" key="2">
    <source>
        <dbReference type="Proteomes" id="UP000886501"/>
    </source>
</evidence>
<comment type="caution">
    <text evidence="1">The sequence shown here is derived from an EMBL/GenBank/DDBJ whole genome shotgun (WGS) entry which is preliminary data.</text>
</comment>
<dbReference type="Proteomes" id="UP000886501">
    <property type="component" value="Unassembled WGS sequence"/>
</dbReference>
<feature type="non-terminal residue" evidence="1">
    <location>
        <position position="1"/>
    </location>
</feature>
<reference evidence="1" key="2">
    <citation type="journal article" date="2020" name="Nat. Commun.">
        <title>Large-scale genome sequencing of mycorrhizal fungi provides insights into the early evolution of symbiotic traits.</title>
        <authorList>
            <person name="Miyauchi S."/>
            <person name="Kiss E."/>
            <person name="Kuo A."/>
            <person name="Drula E."/>
            <person name="Kohler A."/>
            <person name="Sanchez-Garcia M."/>
            <person name="Morin E."/>
            <person name="Andreopoulos B."/>
            <person name="Barry K.W."/>
            <person name="Bonito G."/>
            <person name="Buee M."/>
            <person name="Carver A."/>
            <person name="Chen C."/>
            <person name="Cichocki N."/>
            <person name="Clum A."/>
            <person name="Culley D."/>
            <person name="Crous P.W."/>
            <person name="Fauchery L."/>
            <person name="Girlanda M."/>
            <person name="Hayes R.D."/>
            <person name="Keri Z."/>
            <person name="LaButti K."/>
            <person name="Lipzen A."/>
            <person name="Lombard V."/>
            <person name="Magnuson J."/>
            <person name="Maillard F."/>
            <person name="Murat C."/>
            <person name="Nolan M."/>
            <person name="Ohm R.A."/>
            <person name="Pangilinan J."/>
            <person name="Pereira M.F."/>
            <person name="Perotto S."/>
            <person name="Peter M."/>
            <person name="Pfister S."/>
            <person name="Riley R."/>
            <person name="Sitrit Y."/>
            <person name="Stielow J.B."/>
            <person name="Szollosi G."/>
            <person name="Zifcakova L."/>
            <person name="Stursova M."/>
            <person name="Spatafora J.W."/>
            <person name="Tedersoo L."/>
            <person name="Vaario L.M."/>
            <person name="Yamada A."/>
            <person name="Yan M."/>
            <person name="Wang P."/>
            <person name="Xu J."/>
            <person name="Bruns T."/>
            <person name="Baldrian P."/>
            <person name="Vilgalys R."/>
            <person name="Dunand C."/>
            <person name="Henrissat B."/>
            <person name="Grigoriev I.V."/>
            <person name="Hibbett D."/>
            <person name="Nagy L.G."/>
            <person name="Martin F.M."/>
        </authorList>
    </citation>
    <scope>NUCLEOTIDE SEQUENCE</scope>
    <source>
        <strain evidence="1">P2</strain>
    </source>
</reference>